<dbReference type="Pfam" id="PF18962">
    <property type="entry name" value="Por_Secre_tail"/>
    <property type="match status" value="1"/>
</dbReference>
<gene>
    <name evidence="4" type="ORF">ESU54_10205</name>
</gene>
<dbReference type="InterPro" id="IPR026444">
    <property type="entry name" value="Secre_tail"/>
</dbReference>
<evidence type="ECO:0000313" key="4">
    <source>
        <dbReference type="EMBL" id="TXD73017.1"/>
    </source>
</evidence>
<protein>
    <submittedName>
        <fullName evidence="4">T9SS type A sorting domain-containing protein</fullName>
    </submittedName>
</protein>
<dbReference type="Proteomes" id="UP000321497">
    <property type="component" value="Unassembled WGS sequence"/>
</dbReference>
<name>A0A5C6Z0Q4_9FLAO</name>
<feature type="signal peptide" evidence="2">
    <location>
        <begin position="1"/>
        <end position="19"/>
    </location>
</feature>
<accession>A0A5C6Z0Q4</accession>
<evidence type="ECO:0000259" key="3">
    <source>
        <dbReference type="Pfam" id="PF18962"/>
    </source>
</evidence>
<comment type="caution">
    <text evidence="4">The sequence shown here is derived from an EMBL/GenBank/DDBJ whole genome shotgun (WGS) entry which is preliminary data.</text>
</comment>
<proteinExistence type="predicted"/>
<reference evidence="4 5" key="1">
    <citation type="submission" date="2019-08" db="EMBL/GenBank/DDBJ databases">
        <title>Genome of Aequorivita antarctica SW49 (type strain).</title>
        <authorList>
            <person name="Bowman J.P."/>
        </authorList>
    </citation>
    <scope>NUCLEOTIDE SEQUENCE [LARGE SCALE GENOMIC DNA]</scope>
    <source>
        <strain evidence="4 5">SW49</strain>
    </source>
</reference>
<dbReference type="EMBL" id="VORT01000006">
    <property type="protein sequence ID" value="TXD73017.1"/>
    <property type="molecule type" value="Genomic_DNA"/>
</dbReference>
<keyword evidence="5" id="KW-1185">Reference proteome</keyword>
<feature type="domain" description="Secretion system C-terminal sorting" evidence="3">
    <location>
        <begin position="257"/>
        <end position="322"/>
    </location>
</feature>
<dbReference type="RefSeq" id="WP_111844204.1">
    <property type="nucleotide sequence ID" value="NZ_UEGI01000005.1"/>
</dbReference>
<evidence type="ECO:0000256" key="2">
    <source>
        <dbReference type="SAM" id="SignalP"/>
    </source>
</evidence>
<sequence>MKKIKLLIAFVFYTLFINAQSVYNFEAENIPYQNLTGSTSLNNGVVWDDPEYTIPLGFSFNIATYTFDTIYILGWSTGGLVSSNPVDGDIIPIFNPIAQDIIDLGFDSGISESNISYKTEGAAGSRILKLEWNNVGFFGDSTSDDFMNLQLWLYEGSNTIEYHYGASSINNPLESFEDETGPLISMGTSYNSSTDILEDNGYFLSEDPIDPTIIILPAGNQVMLSALDGMMPSGSVYRFLQQPLSVPNFDDVQFLAYPNPATHTLNFKTTEEQNQVSIFNSVGQLIKQVTNVAGSLDVSELQNGVYFLQLETSERIAIQKFIKQ</sequence>
<feature type="chain" id="PRO_5022974084" evidence="2">
    <location>
        <begin position="20"/>
        <end position="324"/>
    </location>
</feature>
<keyword evidence="1 2" id="KW-0732">Signal</keyword>
<dbReference type="NCBIfam" id="TIGR04183">
    <property type="entry name" value="Por_Secre_tail"/>
    <property type="match status" value="1"/>
</dbReference>
<dbReference type="OrthoDB" id="1347532at2"/>
<evidence type="ECO:0000313" key="5">
    <source>
        <dbReference type="Proteomes" id="UP000321497"/>
    </source>
</evidence>
<dbReference type="AlphaFoldDB" id="A0A5C6Z0Q4"/>
<evidence type="ECO:0000256" key="1">
    <source>
        <dbReference type="ARBA" id="ARBA00022729"/>
    </source>
</evidence>
<organism evidence="4 5">
    <name type="scientific">Aequorivita antarctica</name>
    <dbReference type="NCBI Taxonomy" id="153266"/>
    <lineage>
        <taxon>Bacteria</taxon>
        <taxon>Pseudomonadati</taxon>
        <taxon>Bacteroidota</taxon>
        <taxon>Flavobacteriia</taxon>
        <taxon>Flavobacteriales</taxon>
        <taxon>Flavobacteriaceae</taxon>
        <taxon>Aequorivita</taxon>
    </lineage>
</organism>